<evidence type="ECO:0000313" key="2">
    <source>
        <dbReference type="Proteomes" id="UP001234297"/>
    </source>
</evidence>
<dbReference type="Proteomes" id="UP001234297">
    <property type="component" value="Chromosome 9"/>
</dbReference>
<proteinExistence type="predicted"/>
<reference evidence="1 2" key="1">
    <citation type="journal article" date="2022" name="Hortic Res">
        <title>A haplotype resolved chromosomal level avocado genome allows analysis of novel avocado genes.</title>
        <authorList>
            <person name="Nath O."/>
            <person name="Fletcher S.J."/>
            <person name="Hayward A."/>
            <person name="Shaw L.M."/>
            <person name="Masouleh A.K."/>
            <person name="Furtado A."/>
            <person name="Henry R.J."/>
            <person name="Mitter N."/>
        </authorList>
    </citation>
    <scope>NUCLEOTIDE SEQUENCE [LARGE SCALE GENOMIC DNA]</scope>
    <source>
        <strain evidence="2">cv. Hass</strain>
    </source>
</reference>
<evidence type="ECO:0000313" key="1">
    <source>
        <dbReference type="EMBL" id="KAJ8619292.1"/>
    </source>
</evidence>
<name>A0ACC2KE91_PERAE</name>
<gene>
    <name evidence="1" type="ORF">MRB53_027821</name>
</gene>
<dbReference type="EMBL" id="CM056817">
    <property type="protein sequence ID" value="KAJ8619292.1"/>
    <property type="molecule type" value="Genomic_DNA"/>
</dbReference>
<protein>
    <submittedName>
        <fullName evidence="1">Uncharacterized protein</fullName>
    </submittedName>
</protein>
<keyword evidence="2" id="KW-1185">Reference proteome</keyword>
<comment type="caution">
    <text evidence="1">The sequence shown here is derived from an EMBL/GenBank/DDBJ whole genome shotgun (WGS) entry which is preliminary data.</text>
</comment>
<organism evidence="1 2">
    <name type="scientific">Persea americana</name>
    <name type="common">Avocado</name>
    <dbReference type="NCBI Taxonomy" id="3435"/>
    <lineage>
        <taxon>Eukaryota</taxon>
        <taxon>Viridiplantae</taxon>
        <taxon>Streptophyta</taxon>
        <taxon>Embryophyta</taxon>
        <taxon>Tracheophyta</taxon>
        <taxon>Spermatophyta</taxon>
        <taxon>Magnoliopsida</taxon>
        <taxon>Magnoliidae</taxon>
        <taxon>Laurales</taxon>
        <taxon>Lauraceae</taxon>
        <taxon>Persea</taxon>
    </lineage>
</organism>
<accession>A0ACC2KE91</accession>
<sequence>MVEALWKEKLPTSSLSSTETNINGLHPRYLTSKEENNSVKQLQFDATNFFDFQSHGKDGAFFIFPSTSSFPSWAFDAPTSSTMTPSWDFLKGIKTDHFNRAISYP</sequence>